<dbReference type="Pfam" id="PF00067">
    <property type="entry name" value="p450"/>
    <property type="match status" value="2"/>
</dbReference>
<dbReference type="InterPro" id="IPR002401">
    <property type="entry name" value="Cyt_P450_E_grp-I"/>
</dbReference>
<dbReference type="Gene3D" id="1.10.630.10">
    <property type="entry name" value="Cytochrome P450"/>
    <property type="match status" value="1"/>
</dbReference>
<evidence type="ECO:0000256" key="5">
    <source>
        <dbReference type="ARBA" id="ARBA00023004"/>
    </source>
</evidence>
<keyword evidence="6 8" id="KW-0503">Monooxygenase</keyword>
<keyword evidence="10" id="KW-1185">Reference proteome</keyword>
<name>A0A0N4YSC2_NIPBR</name>
<protein>
    <submittedName>
        <fullName evidence="11">Unspecific monooxygenase</fullName>
    </submittedName>
</protein>
<dbReference type="PANTHER" id="PTHR24300:SF375">
    <property type="entry name" value="CYTOCHROME P450 FAMILY"/>
    <property type="match status" value="1"/>
</dbReference>
<comment type="cofactor">
    <cofactor evidence="1 7">
        <name>heme</name>
        <dbReference type="ChEBI" id="CHEBI:30413"/>
    </cofactor>
</comment>
<dbReference type="InterPro" id="IPR001128">
    <property type="entry name" value="Cyt_P450"/>
</dbReference>
<keyword evidence="4 8" id="KW-0560">Oxidoreductase</keyword>
<dbReference type="PRINTS" id="PR00463">
    <property type="entry name" value="EP450I"/>
</dbReference>
<comment type="similarity">
    <text evidence="2 8">Belongs to the cytochrome P450 family.</text>
</comment>
<sequence length="456" mass="52912">MIQFIVVLLVGVLFYELYWKRRNLPPGPTPLPFIGNLVTLQLHEPGYTAFEMWREKYGPIFTYWIGYLPFVIVSDYQTMKDTFVKDGDAYAGKFTLPEINDVFRGGSYGVLETSGEQWREHRRFTLHVLKDLGLSKNVMEERILLEVEDMTKQLSEAKGKEVDIALRISWQRKSYPVISNSAIWNIIIFNSYSRFLENRDAFYGFFDRQIDAHRKDLDFDSEEATDYVEAFLKEQKRREANGDHESFSHKQLQNMCLDLWIAGMETTSNTLAWSVIYMLNFPDIQAKVQEELDREIGSSRQITTTDKNQLVYTNAVINEVQRLANLVPVNLFHQTTRDVQMGPYHLPAGTGVVAQISTVLYDKEVFPEPLTFNPSRFIDEDANLKRIDELIPFSVGKRQCLGEGLARMELFLFFSNLLNRFELCSVDSEKPPSMEKKFGMTMKPQPFHCVAKSRHH</sequence>
<evidence type="ECO:0000256" key="3">
    <source>
        <dbReference type="ARBA" id="ARBA00022723"/>
    </source>
</evidence>
<dbReference type="AlphaFoldDB" id="A0A0N4YSC2"/>
<evidence type="ECO:0000256" key="7">
    <source>
        <dbReference type="PIRSR" id="PIRSR602401-1"/>
    </source>
</evidence>
<evidence type="ECO:0000313" key="10">
    <source>
        <dbReference type="Proteomes" id="UP000271162"/>
    </source>
</evidence>
<dbReference type="OMA" id="IQHLIPW"/>
<gene>
    <name evidence="9" type="ORF">NBR_LOCUS20145</name>
</gene>
<dbReference type="Proteomes" id="UP000271162">
    <property type="component" value="Unassembled WGS sequence"/>
</dbReference>
<dbReference type="GO" id="GO:0020037">
    <property type="term" value="F:heme binding"/>
    <property type="evidence" value="ECO:0007669"/>
    <property type="project" value="InterPro"/>
</dbReference>
<dbReference type="GO" id="GO:0006805">
    <property type="term" value="P:xenobiotic metabolic process"/>
    <property type="evidence" value="ECO:0007669"/>
    <property type="project" value="TreeGrafter"/>
</dbReference>
<accession>A0A0N4YSC2</accession>
<dbReference type="InterPro" id="IPR017972">
    <property type="entry name" value="Cyt_P450_CS"/>
</dbReference>
<reference evidence="9 10" key="2">
    <citation type="submission" date="2018-11" db="EMBL/GenBank/DDBJ databases">
        <authorList>
            <consortium name="Pathogen Informatics"/>
        </authorList>
    </citation>
    <scope>NUCLEOTIDE SEQUENCE [LARGE SCALE GENOMIC DNA]</scope>
</reference>
<dbReference type="SUPFAM" id="SSF48264">
    <property type="entry name" value="Cytochrome P450"/>
    <property type="match status" value="1"/>
</dbReference>
<evidence type="ECO:0000256" key="4">
    <source>
        <dbReference type="ARBA" id="ARBA00023002"/>
    </source>
</evidence>
<evidence type="ECO:0000256" key="2">
    <source>
        <dbReference type="ARBA" id="ARBA00010617"/>
    </source>
</evidence>
<evidence type="ECO:0000256" key="1">
    <source>
        <dbReference type="ARBA" id="ARBA00001971"/>
    </source>
</evidence>
<feature type="binding site" description="axial binding residue" evidence="7">
    <location>
        <position position="400"/>
    </location>
    <ligand>
        <name>heme</name>
        <dbReference type="ChEBI" id="CHEBI:30413"/>
    </ligand>
    <ligandPart>
        <name>Fe</name>
        <dbReference type="ChEBI" id="CHEBI:18248"/>
    </ligandPart>
</feature>
<proteinExistence type="inferred from homology"/>
<dbReference type="EMBL" id="UYSL01024841">
    <property type="protein sequence ID" value="VDL83882.1"/>
    <property type="molecule type" value="Genomic_DNA"/>
</dbReference>
<keyword evidence="7 8" id="KW-0349">Heme</keyword>
<dbReference type="InterPro" id="IPR036396">
    <property type="entry name" value="Cyt_P450_sf"/>
</dbReference>
<dbReference type="InterPro" id="IPR050182">
    <property type="entry name" value="Cytochrome_P450_fam2"/>
</dbReference>
<dbReference type="GO" id="GO:0005506">
    <property type="term" value="F:iron ion binding"/>
    <property type="evidence" value="ECO:0007669"/>
    <property type="project" value="InterPro"/>
</dbReference>
<dbReference type="STRING" id="27835.A0A0N4YSC2"/>
<reference evidence="11" key="1">
    <citation type="submission" date="2017-02" db="UniProtKB">
        <authorList>
            <consortium name="WormBaseParasite"/>
        </authorList>
    </citation>
    <scope>IDENTIFICATION</scope>
</reference>
<dbReference type="FunFam" id="1.10.630.10:FF:000036">
    <property type="entry name" value="CYtochrome P450 family"/>
    <property type="match status" value="1"/>
</dbReference>
<organism evidence="11">
    <name type="scientific">Nippostrongylus brasiliensis</name>
    <name type="common">Rat hookworm</name>
    <dbReference type="NCBI Taxonomy" id="27835"/>
    <lineage>
        <taxon>Eukaryota</taxon>
        <taxon>Metazoa</taxon>
        <taxon>Ecdysozoa</taxon>
        <taxon>Nematoda</taxon>
        <taxon>Chromadorea</taxon>
        <taxon>Rhabditida</taxon>
        <taxon>Rhabditina</taxon>
        <taxon>Rhabditomorpha</taxon>
        <taxon>Strongyloidea</taxon>
        <taxon>Heligmosomidae</taxon>
        <taxon>Nippostrongylus</taxon>
    </lineage>
</organism>
<dbReference type="GO" id="GO:0016712">
    <property type="term" value="F:oxidoreductase activity, acting on paired donors, with incorporation or reduction of molecular oxygen, reduced flavin or flavoprotein as one donor, and incorporation of one atom of oxygen"/>
    <property type="evidence" value="ECO:0007669"/>
    <property type="project" value="TreeGrafter"/>
</dbReference>
<keyword evidence="5 7" id="KW-0408">Iron</keyword>
<evidence type="ECO:0000313" key="9">
    <source>
        <dbReference type="EMBL" id="VDL83882.1"/>
    </source>
</evidence>
<evidence type="ECO:0000256" key="8">
    <source>
        <dbReference type="RuleBase" id="RU000461"/>
    </source>
</evidence>
<dbReference type="WBParaSite" id="NBR_0002014401-mRNA-1">
    <property type="protein sequence ID" value="NBR_0002014401-mRNA-1"/>
    <property type="gene ID" value="NBR_0002014401"/>
</dbReference>
<dbReference type="PRINTS" id="PR00385">
    <property type="entry name" value="P450"/>
</dbReference>
<dbReference type="PROSITE" id="PS00086">
    <property type="entry name" value="CYTOCHROME_P450"/>
    <property type="match status" value="1"/>
</dbReference>
<keyword evidence="3 7" id="KW-0479">Metal-binding</keyword>
<dbReference type="GO" id="GO:0006082">
    <property type="term" value="P:organic acid metabolic process"/>
    <property type="evidence" value="ECO:0007669"/>
    <property type="project" value="TreeGrafter"/>
</dbReference>
<dbReference type="GO" id="GO:0005737">
    <property type="term" value="C:cytoplasm"/>
    <property type="evidence" value="ECO:0007669"/>
    <property type="project" value="TreeGrafter"/>
</dbReference>
<dbReference type="PANTHER" id="PTHR24300">
    <property type="entry name" value="CYTOCHROME P450 508A4-RELATED"/>
    <property type="match status" value="1"/>
</dbReference>
<evidence type="ECO:0000256" key="6">
    <source>
        <dbReference type="ARBA" id="ARBA00023033"/>
    </source>
</evidence>
<dbReference type="CDD" id="cd20617">
    <property type="entry name" value="CYP1_2-like"/>
    <property type="match status" value="1"/>
</dbReference>
<evidence type="ECO:0000313" key="11">
    <source>
        <dbReference type="WBParaSite" id="NBR_0002014401-mRNA-1"/>
    </source>
</evidence>